<dbReference type="AlphaFoldDB" id="A0AAE3E3S0"/>
<gene>
    <name evidence="17" type="ORF">LKD48_05475</name>
</gene>
<evidence type="ECO:0000256" key="3">
    <source>
        <dbReference type="ARBA" id="ARBA00022448"/>
    </source>
</evidence>
<dbReference type="FunFam" id="3.40.50.300:FF:000016">
    <property type="entry name" value="Oligopeptide ABC transporter ATP-binding component"/>
    <property type="match status" value="1"/>
</dbReference>
<evidence type="ECO:0000256" key="4">
    <source>
        <dbReference type="ARBA" id="ARBA00022475"/>
    </source>
</evidence>
<comment type="caution">
    <text evidence="17">The sequence shown here is derived from an EMBL/GenBank/DDBJ whole genome shotgun (WGS) entry which is preliminary data.</text>
</comment>
<keyword evidence="6" id="KW-0547">Nucleotide-binding</keyword>
<keyword evidence="7 17" id="KW-0067">ATP-binding</keyword>
<dbReference type="GO" id="GO:0005524">
    <property type="term" value="F:ATP binding"/>
    <property type="evidence" value="ECO:0007669"/>
    <property type="project" value="UniProtKB-KW"/>
</dbReference>
<dbReference type="Pfam" id="PF08352">
    <property type="entry name" value="oligo_HPY"/>
    <property type="match status" value="1"/>
</dbReference>
<dbReference type="InterPro" id="IPR050388">
    <property type="entry name" value="ABC_Ni/Peptide_Import"/>
</dbReference>
<keyword evidence="4" id="KW-1003">Cell membrane</keyword>
<evidence type="ECO:0000256" key="12">
    <source>
        <dbReference type="ARBA" id="ARBA00038669"/>
    </source>
</evidence>
<evidence type="ECO:0000256" key="1">
    <source>
        <dbReference type="ARBA" id="ARBA00004202"/>
    </source>
</evidence>
<feature type="domain" description="ABC transporter" evidence="16">
    <location>
        <begin position="4"/>
        <end position="258"/>
    </location>
</feature>
<dbReference type="GO" id="GO:0016887">
    <property type="term" value="F:ATP hydrolysis activity"/>
    <property type="evidence" value="ECO:0007669"/>
    <property type="project" value="InterPro"/>
</dbReference>
<evidence type="ECO:0000256" key="7">
    <source>
        <dbReference type="ARBA" id="ARBA00022840"/>
    </source>
</evidence>
<evidence type="ECO:0000256" key="11">
    <source>
        <dbReference type="ARBA" id="ARBA00023136"/>
    </source>
</evidence>
<dbReference type="InterPro" id="IPR013563">
    <property type="entry name" value="Oligopep_ABC_C"/>
</dbReference>
<accession>A0AAE3E3S0</accession>
<keyword evidence="9" id="KW-0406">Ion transport</keyword>
<keyword evidence="5" id="KW-0533">Nickel</keyword>
<dbReference type="GO" id="GO:0015413">
    <property type="term" value="F:ABC-type nickel transporter activity"/>
    <property type="evidence" value="ECO:0007669"/>
    <property type="project" value="UniProtKB-EC"/>
</dbReference>
<comment type="subcellular location">
    <subcellularLocation>
        <location evidence="1">Cell membrane</location>
        <topology evidence="1">Peripheral membrane protein</topology>
    </subcellularLocation>
</comment>
<dbReference type="CDD" id="cd03257">
    <property type="entry name" value="ABC_NikE_OppD_transporters"/>
    <property type="match status" value="1"/>
</dbReference>
<dbReference type="InterPro" id="IPR027417">
    <property type="entry name" value="P-loop_NTPase"/>
</dbReference>
<comment type="catalytic activity">
    <reaction evidence="15">
        <text>Ni(2+)(out) + ATP + H2O = Ni(2+)(in) + ADP + phosphate + H(+)</text>
        <dbReference type="Rhea" id="RHEA:15557"/>
        <dbReference type="ChEBI" id="CHEBI:15377"/>
        <dbReference type="ChEBI" id="CHEBI:15378"/>
        <dbReference type="ChEBI" id="CHEBI:30616"/>
        <dbReference type="ChEBI" id="CHEBI:43474"/>
        <dbReference type="ChEBI" id="CHEBI:49786"/>
        <dbReference type="ChEBI" id="CHEBI:456216"/>
        <dbReference type="EC" id="7.2.2.11"/>
    </reaction>
    <physiologicalReaction direction="left-to-right" evidence="15">
        <dbReference type="Rhea" id="RHEA:15558"/>
    </physiologicalReaction>
</comment>
<keyword evidence="18" id="KW-1185">Reference proteome</keyword>
<comment type="similarity">
    <text evidence="2">Belongs to the ABC transporter superfamily.</text>
</comment>
<protein>
    <recommendedName>
        <fullName evidence="14">Nickel import system ATP-binding protein NikD</fullName>
        <ecNumber evidence="13">7.2.2.11</ecNumber>
    </recommendedName>
</protein>
<sequence>MIEFRAEHFSLDFEHEKKWYPAVTDFNMHIDAGEMVALIGESGCGKSITALSMIGLQPPNTRIMGHMYLNGENGPEDLNELTKKEWTSIRGRRISMIFQEPMTALNPLIKIGKQVRESLLTHQKGISKKEAKSLVLEQLKSVGLPDVEDLYDCYPHQLSGGQRQRVMIAMAFINNPALLIADEPTTALDVTIQTQIMDLMRQMNKKTNTAILLISHDLGVVSRLCSRVYIMYAGRIVENGPVDEILTNPLHPYTKGLVDAIPDITKRGKPLKAIPGSVPGLYARSNTGCGFAERCEYCTNKCQKEVPPLVQDGGRAVACWNKSFDSGRGNTHD</sequence>
<evidence type="ECO:0000313" key="17">
    <source>
        <dbReference type="EMBL" id="MCC2221098.1"/>
    </source>
</evidence>
<evidence type="ECO:0000256" key="2">
    <source>
        <dbReference type="ARBA" id="ARBA00005417"/>
    </source>
</evidence>
<keyword evidence="8" id="KW-1278">Translocase</keyword>
<dbReference type="EMBL" id="JAJEQN010000010">
    <property type="protein sequence ID" value="MCC2221098.1"/>
    <property type="molecule type" value="Genomic_DNA"/>
</dbReference>
<dbReference type="InterPro" id="IPR003439">
    <property type="entry name" value="ABC_transporter-like_ATP-bd"/>
</dbReference>
<evidence type="ECO:0000256" key="15">
    <source>
        <dbReference type="ARBA" id="ARBA00048610"/>
    </source>
</evidence>
<reference evidence="17 18" key="1">
    <citation type="submission" date="2021-10" db="EMBL/GenBank/DDBJ databases">
        <title>Anaerobic single-cell dispensing facilitates the cultivation of human gut bacteria.</title>
        <authorList>
            <person name="Afrizal A."/>
        </authorList>
    </citation>
    <scope>NUCLEOTIDE SEQUENCE [LARGE SCALE GENOMIC DNA]</scope>
    <source>
        <strain evidence="17 18">CLA-AA-H224</strain>
    </source>
</reference>
<name>A0AAE3E3S0_9FIRM</name>
<dbReference type="InterPro" id="IPR017871">
    <property type="entry name" value="ABC_transporter-like_CS"/>
</dbReference>
<evidence type="ECO:0000259" key="16">
    <source>
        <dbReference type="PROSITE" id="PS50893"/>
    </source>
</evidence>
<dbReference type="Gene3D" id="3.40.50.300">
    <property type="entry name" value="P-loop containing nucleotide triphosphate hydrolases"/>
    <property type="match status" value="1"/>
</dbReference>
<evidence type="ECO:0000313" key="18">
    <source>
        <dbReference type="Proteomes" id="UP001198200"/>
    </source>
</evidence>
<evidence type="ECO:0000256" key="10">
    <source>
        <dbReference type="ARBA" id="ARBA00023112"/>
    </source>
</evidence>
<evidence type="ECO:0000256" key="6">
    <source>
        <dbReference type="ARBA" id="ARBA00022741"/>
    </source>
</evidence>
<dbReference type="GO" id="GO:0005886">
    <property type="term" value="C:plasma membrane"/>
    <property type="evidence" value="ECO:0007669"/>
    <property type="project" value="UniProtKB-SubCell"/>
</dbReference>
<dbReference type="InterPro" id="IPR003593">
    <property type="entry name" value="AAA+_ATPase"/>
</dbReference>
<dbReference type="EC" id="7.2.2.11" evidence="13"/>
<dbReference type="RefSeq" id="WP_308731453.1">
    <property type="nucleotide sequence ID" value="NZ_JAJEQN010000010.1"/>
</dbReference>
<evidence type="ECO:0000256" key="8">
    <source>
        <dbReference type="ARBA" id="ARBA00022967"/>
    </source>
</evidence>
<dbReference type="Proteomes" id="UP001198200">
    <property type="component" value="Unassembled WGS sequence"/>
</dbReference>
<dbReference type="PANTHER" id="PTHR43297:SF13">
    <property type="entry name" value="NICKEL ABC TRANSPORTER, ATP-BINDING PROTEIN"/>
    <property type="match status" value="1"/>
</dbReference>
<dbReference type="SMART" id="SM00382">
    <property type="entry name" value="AAA"/>
    <property type="match status" value="1"/>
</dbReference>
<keyword evidence="3" id="KW-0813">Transport</keyword>
<proteinExistence type="inferred from homology"/>
<comment type="subunit">
    <text evidence="12">The complex is composed of two ATP-binding proteins (NikD and NikE), two transmembrane proteins (NikB and NikC) and a solute-binding protein (NikA).</text>
</comment>
<dbReference type="PROSITE" id="PS50893">
    <property type="entry name" value="ABC_TRANSPORTER_2"/>
    <property type="match status" value="1"/>
</dbReference>
<evidence type="ECO:0000256" key="13">
    <source>
        <dbReference type="ARBA" id="ARBA00039098"/>
    </source>
</evidence>
<evidence type="ECO:0000256" key="14">
    <source>
        <dbReference type="ARBA" id="ARBA00044143"/>
    </source>
</evidence>
<dbReference type="PANTHER" id="PTHR43297">
    <property type="entry name" value="OLIGOPEPTIDE TRANSPORT ATP-BINDING PROTEIN APPD"/>
    <property type="match status" value="1"/>
</dbReference>
<dbReference type="GO" id="GO:0015833">
    <property type="term" value="P:peptide transport"/>
    <property type="evidence" value="ECO:0007669"/>
    <property type="project" value="InterPro"/>
</dbReference>
<dbReference type="SUPFAM" id="SSF52540">
    <property type="entry name" value="P-loop containing nucleoside triphosphate hydrolases"/>
    <property type="match status" value="1"/>
</dbReference>
<dbReference type="PROSITE" id="PS00211">
    <property type="entry name" value="ABC_TRANSPORTER_1"/>
    <property type="match status" value="1"/>
</dbReference>
<keyword evidence="10" id="KW-0921">Nickel transport</keyword>
<keyword evidence="11" id="KW-0472">Membrane</keyword>
<evidence type="ECO:0000256" key="9">
    <source>
        <dbReference type="ARBA" id="ARBA00023065"/>
    </source>
</evidence>
<dbReference type="NCBIfam" id="TIGR01727">
    <property type="entry name" value="oligo_HPY"/>
    <property type="match status" value="1"/>
</dbReference>
<organism evidence="17 18">
    <name type="scientific">Anthropogastromicrobium aceti</name>
    <dbReference type="NCBI Taxonomy" id="2981768"/>
    <lineage>
        <taxon>Bacteria</taxon>
        <taxon>Bacillati</taxon>
        <taxon>Bacillota</taxon>
        <taxon>Clostridia</taxon>
        <taxon>Lachnospirales</taxon>
        <taxon>Lachnospiraceae</taxon>
        <taxon>Anthropogastromicrobium</taxon>
    </lineage>
</organism>
<dbReference type="Pfam" id="PF00005">
    <property type="entry name" value="ABC_tran"/>
    <property type="match status" value="1"/>
</dbReference>
<evidence type="ECO:0000256" key="5">
    <source>
        <dbReference type="ARBA" id="ARBA00022596"/>
    </source>
</evidence>